<dbReference type="PROSITE" id="PS50110">
    <property type="entry name" value="RESPONSE_REGULATORY"/>
    <property type="match status" value="1"/>
</dbReference>
<organism evidence="7 8">
    <name type="scientific">Paenibacillus sabuli</name>
    <dbReference type="NCBI Taxonomy" id="2772509"/>
    <lineage>
        <taxon>Bacteria</taxon>
        <taxon>Bacillati</taxon>
        <taxon>Bacillota</taxon>
        <taxon>Bacilli</taxon>
        <taxon>Bacillales</taxon>
        <taxon>Paenibacillaceae</taxon>
        <taxon>Paenibacillus</taxon>
    </lineage>
</organism>
<dbReference type="Gene3D" id="1.10.10.60">
    <property type="entry name" value="Homeodomain-like"/>
    <property type="match status" value="2"/>
</dbReference>
<dbReference type="PANTHER" id="PTHR43280">
    <property type="entry name" value="ARAC-FAMILY TRANSCRIPTIONAL REGULATOR"/>
    <property type="match status" value="1"/>
</dbReference>
<dbReference type="GO" id="GO:0043565">
    <property type="term" value="F:sequence-specific DNA binding"/>
    <property type="evidence" value="ECO:0007669"/>
    <property type="project" value="InterPro"/>
</dbReference>
<reference evidence="7" key="1">
    <citation type="submission" date="2020-09" db="EMBL/GenBank/DDBJ databases">
        <title>A novel bacterium of genus Paenibacillus, isolated from South China Sea.</title>
        <authorList>
            <person name="Huang H."/>
            <person name="Mo K."/>
            <person name="Hu Y."/>
        </authorList>
    </citation>
    <scope>NUCLEOTIDE SEQUENCE</scope>
    <source>
        <strain evidence="7">IB182496</strain>
    </source>
</reference>
<dbReference type="Pfam" id="PF00072">
    <property type="entry name" value="Response_reg"/>
    <property type="match status" value="1"/>
</dbReference>
<evidence type="ECO:0000256" key="2">
    <source>
        <dbReference type="ARBA" id="ARBA00023125"/>
    </source>
</evidence>
<dbReference type="InterPro" id="IPR009057">
    <property type="entry name" value="Homeodomain-like_sf"/>
</dbReference>
<keyword evidence="3" id="KW-0804">Transcription</keyword>
<gene>
    <name evidence="7" type="ORF">IDH44_02520</name>
</gene>
<dbReference type="EMBL" id="JACXIZ010000007">
    <property type="protein sequence ID" value="MBD2844052.1"/>
    <property type="molecule type" value="Genomic_DNA"/>
</dbReference>
<dbReference type="SMART" id="SM00342">
    <property type="entry name" value="HTH_ARAC"/>
    <property type="match status" value="1"/>
</dbReference>
<dbReference type="Pfam" id="PF12833">
    <property type="entry name" value="HTH_18"/>
    <property type="match status" value="1"/>
</dbReference>
<keyword evidence="4" id="KW-0597">Phosphoprotein</keyword>
<dbReference type="SUPFAM" id="SSF46689">
    <property type="entry name" value="Homeodomain-like"/>
    <property type="match status" value="1"/>
</dbReference>
<evidence type="ECO:0000256" key="3">
    <source>
        <dbReference type="ARBA" id="ARBA00023163"/>
    </source>
</evidence>
<dbReference type="Gene3D" id="3.40.50.2300">
    <property type="match status" value="1"/>
</dbReference>
<dbReference type="PANTHER" id="PTHR43280:SF2">
    <property type="entry name" value="HTH-TYPE TRANSCRIPTIONAL REGULATOR EXSA"/>
    <property type="match status" value="1"/>
</dbReference>
<proteinExistence type="predicted"/>
<feature type="modified residue" description="4-aspartylphosphate" evidence="4">
    <location>
        <position position="55"/>
    </location>
</feature>
<dbReference type="PROSITE" id="PS01124">
    <property type="entry name" value="HTH_ARAC_FAMILY_2"/>
    <property type="match status" value="1"/>
</dbReference>
<evidence type="ECO:0000259" key="5">
    <source>
        <dbReference type="PROSITE" id="PS01124"/>
    </source>
</evidence>
<sequence>MYRVLIVSEDLALRQNLIHAIYKEAGGFQLAGEARHGMEAMDLLQCRKVELALIDLSRPATALSGMALLKEIYQAFAHVRVVVLSRREDMKTAVSSMRLGAIDYVVMKGFQRDVLLDMLHRAARRLSRERSSQEYLVASLPAPGVAPLRPIHGLLICPTSPDEEASSFGLLMNNDRLPWQRITDTCWYAEVPDAADTEERLLEWVTSADSGKFIAYRIVNDGNYAHETVVSLLRHFATHDMFYDYASWTKTPCCSLVNVRKRQTAANASRSLTDLWNQWALCAWVLDDCSFEALMREVKRRRHPKEQLLCRMQHTLQVWTTWIRAEAEEHVRVLTDNIYFWEEMENNLRYWRSVCQQTIHWHHISNEVFTCILKALIKMEEGLAMGITQGQVADHVSLSRGYFSKIFKRVTGSSFHQTMRTLQMGKAKQLLAGKSKLPIYAIAESIGFRDEKYFSKMFRQETGLLPSEYRKDALDKMGAFLC</sequence>
<keyword evidence="1" id="KW-0805">Transcription regulation</keyword>
<dbReference type="InterPro" id="IPR020449">
    <property type="entry name" value="Tscrpt_reg_AraC-type_HTH"/>
</dbReference>
<dbReference type="AlphaFoldDB" id="A0A927GQR8"/>
<evidence type="ECO:0000256" key="4">
    <source>
        <dbReference type="PROSITE-ProRule" id="PRU00169"/>
    </source>
</evidence>
<dbReference type="GO" id="GO:0003700">
    <property type="term" value="F:DNA-binding transcription factor activity"/>
    <property type="evidence" value="ECO:0007669"/>
    <property type="project" value="InterPro"/>
</dbReference>
<keyword evidence="2" id="KW-0238">DNA-binding</keyword>
<dbReference type="SMART" id="SM00448">
    <property type="entry name" value="REC"/>
    <property type="match status" value="1"/>
</dbReference>
<evidence type="ECO:0000256" key="1">
    <source>
        <dbReference type="ARBA" id="ARBA00023015"/>
    </source>
</evidence>
<protein>
    <submittedName>
        <fullName evidence="7">Helix-turn-helix domain-containing protein</fullName>
    </submittedName>
</protein>
<dbReference type="InterPro" id="IPR018062">
    <property type="entry name" value="HTH_AraC-typ_CS"/>
</dbReference>
<dbReference type="PRINTS" id="PR00032">
    <property type="entry name" value="HTHARAC"/>
</dbReference>
<dbReference type="InterPro" id="IPR018060">
    <property type="entry name" value="HTH_AraC"/>
</dbReference>
<accession>A0A927GQR8</accession>
<dbReference type="GO" id="GO:0000160">
    <property type="term" value="P:phosphorelay signal transduction system"/>
    <property type="evidence" value="ECO:0007669"/>
    <property type="project" value="InterPro"/>
</dbReference>
<dbReference type="RefSeq" id="WP_190914360.1">
    <property type="nucleotide sequence ID" value="NZ_JACXIZ010000007.1"/>
</dbReference>
<dbReference type="InterPro" id="IPR011006">
    <property type="entry name" value="CheY-like_superfamily"/>
</dbReference>
<name>A0A927GQR8_9BACL</name>
<feature type="domain" description="Response regulatory" evidence="6">
    <location>
        <begin position="3"/>
        <end position="123"/>
    </location>
</feature>
<dbReference type="InterPro" id="IPR001789">
    <property type="entry name" value="Sig_transdc_resp-reg_receiver"/>
</dbReference>
<dbReference type="Proteomes" id="UP000621560">
    <property type="component" value="Unassembled WGS sequence"/>
</dbReference>
<feature type="domain" description="HTH araC/xylS-type" evidence="5">
    <location>
        <begin position="373"/>
        <end position="472"/>
    </location>
</feature>
<evidence type="ECO:0000259" key="6">
    <source>
        <dbReference type="PROSITE" id="PS50110"/>
    </source>
</evidence>
<keyword evidence="8" id="KW-1185">Reference proteome</keyword>
<comment type="caution">
    <text evidence="7">The sequence shown here is derived from an EMBL/GenBank/DDBJ whole genome shotgun (WGS) entry which is preliminary data.</text>
</comment>
<evidence type="ECO:0000313" key="7">
    <source>
        <dbReference type="EMBL" id="MBD2844052.1"/>
    </source>
</evidence>
<evidence type="ECO:0000313" key="8">
    <source>
        <dbReference type="Proteomes" id="UP000621560"/>
    </source>
</evidence>
<dbReference type="SUPFAM" id="SSF52172">
    <property type="entry name" value="CheY-like"/>
    <property type="match status" value="1"/>
</dbReference>
<dbReference type="PROSITE" id="PS00041">
    <property type="entry name" value="HTH_ARAC_FAMILY_1"/>
    <property type="match status" value="1"/>
</dbReference>